<dbReference type="InterPro" id="IPR032710">
    <property type="entry name" value="NTF2-like_dom_sf"/>
</dbReference>
<name>A0A9W6Q7P4_9ACTN</name>
<protein>
    <recommendedName>
        <fullName evidence="1">SnoaL-like domain-containing protein</fullName>
    </recommendedName>
</protein>
<accession>A0A9W6Q7P4</accession>
<dbReference type="SUPFAM" id="SSF54427">
    <property type="entry name" value="NTF2-like"/>
    <property type="match status" value="1"/>
</dbReference>
<organism evidence="2 3">
    <name type="scientific">Kitasatospora phosalacinea</name>
    <dbReference type="NCBI Taxonomy" id="2065"/>
    <lineage>
        <taxon>Bacteria</taxon>
        <taxon>Bacillati</taxon>
        <taxon>Actinomycetota</taxon>
        <taxon>Actinomycetes</taxon>
        <taxon>Kitasatosporales</taxon>
        <taxon>Streptomycetaceae</taxon>
        <taxon>Kitasatospora</taxon>
    </lineage>
</organism>
<dbReference type="InterPro" id="IPR037401">
    <property type="entry name" value="SnoaL-like"/>
</dbReference>
<proteinExistence type="predicted"/>
<feature type="domain" description="SnoaL-like" evidence="1">
    <location>
        <begin position="22"/>
        <end position="126"/>
    </location>
</feature>
<dbReference type="AlphaFoldDB" id="A0A9W6Q7P4"/>
<evidence type="ECO:0000313" key="2">
    <source>
        <dbReference type="EMBL" id="GLW69627.1"/>
    </source>
</evidence>
<dbReference type="Gene3D" id="3.10.450.50">
    <property type="match status" value="1"/>
</dbReference>
<comment type="caution">
    <text evidence="2">The sequence shown here is derived from an EMBL/GenBank/DDBJ whole genome shotgun (WGS) entry which is preliminary data.</text>
</comment>
<gene>
    <name evidence="2" type="ORF">Kpho02_19260</name>
</gene>
<dbReference type="Proteomes" id="UP001165041">
    <property type="component" value="Unassembled WGS sequence"/>
</dbReference>
<dbReference type="EMBL" id="BSSA01000005">
    <property type="protein sequence ID" value="GLW69627.1"/>
    <property type="molecule type" value="Genomic_DNA"/>
</dbReference>
<evidence type="ECO:0000313" key="3">
    <source>
        <dbReference type="Proteomes" id="UP001165041"/>
    </source>
</evidence>
<reference evidence="2" key="1">
    <citation type="submission" date="2023-02" db="EMBL/GenBank/DDBJ databases">
        <title>Kitasatospora phosalacinea NBRC 14627.</title>
        <authorList>
            <person name="Ichikawa N."/>
            <person name="Sato H."/>
            <person name="Tonouchi N."/>
        </authorList>
    </citation>
    <scope>NUCLEOTIDE SEQUENCE</scope>
    <source>
        <strain evidence="2">NBRC 14627</strain>
    </source>
</reference>
<dbReference type="Pfam" id="PF12680">
    <property type="entry name" value="SnoaL_2"/>
    <property type="match status" value="1"/>
</dbReference>
<evidence type="ECO:0000259" key="1">
    <source>
        <dbReference type="Pfam" id="PF12680"/>
    </source>
</evidence>
<sequence length="135" mass="14956">MTTAPNDPPERGTTVPDHDELARRYVELWNEPDPARRRAEIDALFAPGIAHRSPTLEADGRAAMADRVAASHRKWVRDSGHEFRALPGADGHHGTVRLRWEMVHAASGERVSLGFDFLTLDADGLILSDHQFVDG</sequence>